<keyword evidence="9" id="KW-0472">Membrane</keyword>
<proteinExistence type="inferred from homology"/>
<evidence type="ECO:0000313" key="13">
    <source>
        <dbReference type="EMBL" id="ROI93595.1"/>
    </source>
</evidence>
<keyword evidence="9" id="KW-1133">Transmembrane helix</keyword>
<feature type="chain" id="PRO_5018217808" evidence="10">
    <location>
        <begin position="19"/>
        <end position="584"/>
    </location>
</feature>
<dbReference type="PANTHER" id="PTHR11890:SF3">
    <property type="entry name" value="INTERLEUKIN-1 RECEPTOR TYPE 2"/>
    <property type="match status" value="1"/>
</dbReference>
<dbReference type="PANTHER" id="PTHR11890">
    <property type="entry name" value="INTERLEUKIN-1 RECEPTOR FAMILY MEMBER"/>
    <property type="match status" value="1"/>
</dbReference>
<keyword evidence="2 10" id="KW-0732">Signal</keyword>
<gene>
    <name evidence="13" type="ORF">DPX16_5361</name>
</gene>
<evidence type="ECO:0000313" key="14">
    <source>
        <dbReference type="Proteomes" id="UP000281406"/>
    </source>
</evidence>
<dbReference type="SMART" id="SM00409">
    <property type="entry name" value="IG"/>
    <property type="match status" value="3"/>
</dbReference>
<name>A0A3N0XPI3_ANAGA</name>
<dbReference type="SMART" id="SM00255">
    <property type="entry name" value="TIR"/>
    <property type="match status" value="1"/>
</dbReference>
<evidence type="ECO:0000256" key="5">
    <source>
        <dbReference type="ARBA" id="ARBA00023027"/>
    </source>
</evidence>
<dbReference type="GO" id="GO:0016787">
    <property type="term" value="F:hydrolase activity"/>
    <property type="evidence" value="ECO:0007669"/>
    <property type="project" value="UniProtKB-KW"/>
</dbReference>
<evidence type="ECO:0000256" key="1">
    <source>
        <dbReference type="ARBA" id="ARBA00009752"/>
    </source>
</evidence>
<dbReference type="InterPro" id="IPR007110">
    <property type="entry name" value="Ig-like_dom"/>
</dbReference>
<dbReference type="InterPro" id="IPR004074">
    <property type="entry name" value="IL-1_rcpt_I/II-typ"/>
</dbReference>
<evidence type="ECO:0000259" key="11">
    <source>
        <dbReference type="PROSITE" id="PS50104"/>
    </source>
</evidence>
<dbReference type="Pfam" id="PF07679">
    <property type="entry name" value="I-set"/>
    <property type="match status" value="1"/>
</dbReference>
<evidence type="ECO:0000256" key="4">
    <source>
        <dbReference type="ARBA" id="ARBA00022801"/>
    </source>
</evidence>
<feature type="transmembrane region" description="Helical" evidence="9">
    <location>
        <begin position="355"/>
        <end position="380"/>
    </location>
</feature>
<evidence type="ECO:0000256" key="3">
    <source>
        <dbReference type="ARBA" id="ARBA00022737"/>
    </source>
</evidence>
<comment type="caution">
    <text evidence="13">The sequence shown here is derived from an EMBL/GenBank/DDBJ whole genome shotgun (WGS) entry which is preliminary data.</text>
</comment>
<dbReference type="AlphaFoldDB" id="A0A3N0XPI3"/>
<dbReference type="GO" id="GO:0004908">
    <property type="term" value="F:interleukin-1 receptor activity"/>
    <property type="evidence" value="ECO:0007669"/>
    <property type="project" value="InterPro"/>
</dbReference>
<dbReference type="InterPro" id="IPR000157">
    <property type="entry name" value="TIR_dom"/>
</dbReference>
<dbReference type="PRINTS" id="PR01536">
    <property type="entry name" value="INTRLKN1R12F"/>
</dbReference>
<evidence type="ECO:0000259" key="12">
    <source>
        <dbReference type="PROSITE" id="PS50835"/>
    </source>
</evidence>
<dbReference type="Gene3D" id="3.40.50.10140">
    <property type="entry name" value="Toll/interleukin-1 receptor homology (TIR) domain"/>
    <property type="match status" value="1"/>
</dbReference>
<keyword evidence="3" id="KW-0677">Repeat</keyword>
<evidence type="ECO:0000256" key="6">
    <source>
        <dbReference type="ARBA" id="ARBA00023157"/>
    </source>
</evidence>
<keyword evidence="14" id="KW-1185">Reference proteome</keyword>
<reference evidence="13 14" key="1">
    <citation type="submission" date="2018-10" db="EMBL/GenBank/DDBJ databases">
        <title>Genome assembly for a Yunnan-Guizhou Plateau 3E fish, Anabarilius grahami (Regan), and its evolutionary and genetic applications.</title>
        <authorList>
            <person name="Jiang W."/>
        </authorList>
    </citation>
    <scope>NUCLEOTIDE SEQUENCE [LARGE SCALE GENOMIC DNA]</scope>
    <source>
        <strain evidence="13">AG-KIZ</strain>
        <tissue evidence="13">Muscle</tissue>
    </source>
</reference>
<sequence length="584" mass="66007">MGRLSLVFLLAFLRAAECAVISNKDPSGSDSCKDFGRAFERMFAVPGESPLLECPLQIQYLFDPAETPYNVTWLEGRKGSEVTEGQPSVVVREQSLWFPNISMEQQGNYTCVVRTQSRCFTQTAVLVVSEMTSGRCERPQRGNQWISAHVNDVLSCPLRRYLKSVDHPSIQWYKNCEPLLEDEKFALNQEKDILNIRKVHLDDAGFYTCKMTFSLDGVVGEMAESFECLVHDEYLENPRLIEPVDEIITVESGSSVRKDCVVVVPGKGIPMVGVLWKVPSGVPPEEVFISQNTSHRIHQKPLNVSTTEEGYVFARTLSVSDVSREDFYLNFSCMVFGGRGLLTGHMTLVPTGPNLLLLLGLLLGSLALLFVVGVLVCTIFKVELVLWVRTMFPFLHKTTDGDGKLYDAYIAYPRVLEGSSEKAEMFAMSTLPQVLEGLYGYKLFILGRDGLPGEAVVDVVQDALSRCRRLLLLYTASSLCSPEAQEWAEQQTGLYRALVEDSMSILLLELEEIREPGRLPPSVRLLKEKQGALQAWKRRKRWMGWDGKLEDRLTSLDPSARFWRKVRYHMPVRGKAKERNWFSF</sequence>
<dbReference type="OrthoDB" id="6132459at2759"/>
<evidence type="ECO:0000256" key="9">
    <source>
        <dbReference type="SAM" id="Phobius"/>
    </source>
</evidence>
<keyword evidence="7" id="KW-0325">Glycoprotein</keyword>
<keyword evidence="9" id="KW-0812">Transmembrane</keyword>
<keyword evidence="8" id="KW-0393">Immunoglobulin domain</keyword>
<keyword evidence="5" id="KW-0520">NAD</keyword>
<dbReference type="PROSITE" id="PS50104">
    <property type="entry name" value="TIR"/>
    <property type="match status" value="1"/>
</dbReference>
<evidence type="ECO:0000256" key="2">
    <source>
        <dbReference type="ARBA" id="ARBA00022729"/>
    </source>
</evidence>
<keyword evidence="13" id="KW-0675">Receptor</keyword>
<dbReference type="InterPro" id="IPR035897">
    <property type="entry name" value="Toll_tir_struct_dom_sf"/>
</dbReference>
<dbReference type="Pfam" id="PF01582">
    <property type="entry name" value="TIR"/>
    <property type="match status" value="1"/>
</dbReference>
<dbReference type="InterPro" id="IPR013783">
    <property type="entry name" value="Ig-like_fold"/>
</dbReference>
<feature type="domain" description="Ig-like" evidence="12">
    <location>
        <begin position="154"/>
        <end position="225"/>
    </location>
</feature>
<keyword evidence="6" id="KW-1015">Disulfide bond</keyword>
<dbReference type="InterPro" id="IPR036179">
    <property type="entry name" value="Ig-like_dom_sf"/>
</dbReference>
<dbReference type="FunFam" id="2.60.40.10:FF:000188">
    <property type="entry name" value="Interleukin-1 receptor accessory protein-like 1"/>
    <property type="match status" value="1"/>
</dbReference>
<dbReference type="InterPro" id="IPR015621">
    <property type="entry name" value="IL-1_rcpt_fam"/>
</dbReference>
<feature type="domain" description="Ig-like" evidence="12">
    <location>
        <begin position="26"/>
        <end position="121"/>
    </location>
</feature>
<feature type="domain" description="TIR" evidence="11">
    <location>
        <begin position="404"/>
        <end position="570"/>
    </location>
</feature>
<dbReference type="InterPro" id="IPR013098">
    <property type="entry name" value="Ig_I-set"/>
</dbReference>
<comment type="similarity">
    <text evidence="1">Belongs to the interleukin-1 receptor family.</text>
</comment>
<dbReference type="SUPFAM" id="SSF48726">
    <property type="entry name" value="Immunoglobulin"/>
    <property type="match status" value="2"/>
</dbReference>
<dbReference type="SUPFAM" id="SSF52200">
    <property type="entry name" value="Toll/Interleukin receptor TIR domain"/>
    <property type="match status" value="1"/>
</dbReference>
<dbReference type="PROSITE" id="PS50835">
    <property type="entry name" value="IG_LIKE"/>
    <property type="match status" value="2"/>
</dbReference>
<organism evidence="13 14">
    <name type="scientific">Anabarilius grahami</name>
    <name type="common">Kanglang fish</name>
    <name type="synonym">Barilius grahami</name>
    <dbReference type="NCBI Taxonomy" id="495550"/>
    <lineage>
        <taxon>Eukaryota</taxon>
        <taxon>Metazoa</taxon>
        <taxon>Chordata</taxon>
        <taxon>Craniata</taxon>
        <taxon>Vertebrata</taxon>
        <taxon>Euteleostomi</taxon>
        <taxon>Actinopterygii</taxon>
        <taxon>Neopterygii</taxon>
        <taxon>Teleostei</taxon>
        <taxon>Ostariophysi</taxon>
        <taxon>Cypriniformes</taxon>
        <taxon>Xenocyprididae</taxon>
        <taxon>Xenocypridinae</taxon>
        <taxon>Xenocypridinae incertae sedis</taxon>
        <taxon>Anabarilius</taxon>
    </lineage>
</organism>
<dbReference type="Gene3D" id="2.60.40.10">
    <property type="entry name" value="Immunoglobulins"/>
    <property type="match status" value="3"/>
</dbReference>
<dbReference type="PRINTS" id="PR01537">
    <property type="entry name" value="INTRLKN1R1F"/>
</dbReference>
<evidence type="ECO:0000256" key="7">
    <source>
        <dbReference type="ARBA" id="ARBA00023180"/>
    </source>
</evidence>
<dbReference type="Proteomes" id="UP000281406">
    <property type="component" value="Unassembled WGS sequence"/>
</dbReference>
<dbReference type="EMBL" id="RJVU01066372">
    <property type="protein sequence ID" value="ROI93595.1"/>
    <property type="molecule type" value="Genomic_DNA"/>
</dbReference>
<feature type="signal peptide" evidence="10">
    <location>
        <begin position="1"/>
        <end position="18"/>
    </location>
</feature>
<protein>
    <submittedName>
        <fullName evidence="13">Interleukin-1 receptor type 1</fullName>
    </submittedName>
</protein>
<keyword evidence="4" id="KW-0378">Hydrolase</keyword>
<accession>A0A3N0XPI3</accession>
<evidence type="ECO:0000256" key="10">
    <source>
        <dbReference type="SAM" id="SignalP"/>
    </source>
</evidence>
<dbReference type="InterPro" id="IPR003599">
    <property type="entry name" value="Ig_sub"/>
</dbReference>
<evidence type="ECO:0000256" key="8">
    <source>
        <dbReference type="ARBA" id="ARBA00023319"/>
    </source>
</evidence>